<dbReference type="Pfam" id="PF00005">
    <property type="entry name" value="ABC_tran"/>
    <property type="match status" value="1"/>
</dbReference>
<feature type="transmembrane region" description="Helical" evidence="7">
    <location>
        <begin position="15"/>
        <end position="38"/>
    </location>
</feature>
<reference evidence="11" key="1">
    <citation type="journal article" date="2019" name="Int. J. Syst. Evol. Microbiol.">
        <title>The Global Catalogue of Microorganisms (GCM) 10K type strain sequencing project: providing services to taxonomists for standard genome sequencing and annotation.</title>
        <authorList>
            <consortium name="The Broad Institute Genomics Platform"/>
            <consortium name="The Broad Institute Genome Sequencing Center for Infectious Disease"/>
            <person name="Wu L."/>
            <person name="Ma J."/>
        </authorList>
    </citation>
    <scope>NUCLEOTIDE SEQUENCE [LARGE SCALE GENOMIC DNA]</scope>
    <source>
        <strain evidence="11">CCM 8927</strain>
    </source>
</reference>
<keyword evidence="5 7" id="KW-1133">Transmembrane helix</keyword>
<evidence type="ECO:0000256" key="7">
    <source>
        <dbReference type="SAM" id="Phobius"/>
    </source>
</evidence>
<evidence type="ECO:0000256" key="2">
    <source>
        <dbReference type="ARBA" id="ARBA00022692"/>
    </source>
</evidence>
<evidence type="ECO:0000256" key="6">
    <source>
        <dbReference type="ARBA" id="ARBA00023136"/>
    </source>
</evidence>
<dbReference type="EMBL" id="JBHSSF010000010">
    <property type="protein sequence ID" value="MFC6175953.1"/>
    <property type="molecule type" value="Genomic_DNA"/>
</dbReference>
<accession>A0ABW1RMT4</accession>
<keyword evidence="3" id="KW-0547">Nucleotide-binding</keyword>
<dbReference type="SMART" id="SM00382">
    <property type="entry name" value="AAA"/>
    <property type="match status" value="1"/>
</dbReference>
<feature type="domain" description="ABC transporter" evidence="8">
    <location>
        <begin position="328"/>
        <end position="558"/>
    </location>
</feature>
<dbReference type="InterPro" id="IPR011527">
    <property type="entry name" value="ABC1_TM_dom"/>
</dbReference>
<evidence type="ECO:0000259" key="9">
    <source>
        <dbReference type="PROSITE" id="PS50929"/>
    </source>
</evidence>
<evidence type="ECO:0000256" key="1">
    <source>
        <dbReference type="ARBA" id="ARBA00004651"/>
    </source>
</evidence>
<dbReference type="InterPro" id="IPR039421">
    <property type="entry name" value="Type_1_exporter"/>
</dbReference>
<dbReference type="PROSITE" id="PS50893">
    <property type="entry name" value="ABC_TRANSPORTER_2"/>
    <property type="match status" value="1"/>
</dbReference>
<dbReference type="Gene3D" id="3.40.50.300">
    <property type="entry name" value="P-loop containing nucleotide triphosphate hydrolases"/>
    <property type="match status" value="1"/>
</dbReference>
<evidence type="ECO:0000256" key="3">
    <source>
        <dbReference type="ARBA" id="ARBA00022741"/>
    </source>
</evidence>
<dbReference type="PROSITE" id="PS00211">
    <property type="entry name" value="ABC_TRANSPORTER_1"/>
    <property type="match status" value="1"/>
</dbReference>
<dbReference type="CDD" id="cd07346">
    <property type="entry name" value="ABC_6TM_exporters"/>
    <property type="match status" value="1"/>
</dbReference>
<evidence type="ECO:0000313" key="11">
    <source>
        <dbReference type="Proteomes" id="UP001596288"/>
    </source>
</evidence>
<feature type="domain" description="ABC transmembrane type-1" evidence="9">
    <location>
        <begin position="23"/>
        <end position="298"/>
    </location>
</feature>
<keyword evidence="11" id="KW-1185">Reference proteome</keyword>
<sequence>MTLLHFLKFAQKKTWILLLLIPIASGVEISVSYLLQVITDVATGKSQLSYGLLIAIVICYILIDTAVYFIGSYLQQTTLNQIINTVRNRLLTNLFKQNTGIGNDVQKITNDYYNDFSETIPVLRDDYLQGTFTAYKQICQLIIALTLSIMIKPALTLIIVLLCIPGIFLPFYQQSNLKKNKQNLIHESKLATSILQDATNGLRTIQVFNIQRQLHNIFQSQNQHLLIAQNNDQLTRKKVGTISQFMNDFLYLGTWIVGIYFVLKKEISLGQLVAFSQLMIFISEPIQTASEIFSNIIGGKTAATKLEEKIQDSNVEFKTQSLQKFDSLTYQDVSFTQDNKSILKQFNLTLKAQQHYLLVGKSGSGKTTLINLPFNSQVAKGQISLNNQPINSYSLNDVFQHLGLLEQQAHIFDASLKDNLTLFNTEDSTERCFAVLQMIGLTKYANPKALNQHIDSHSGLLSGGEKRRLALGRLLLRQTEFNLFDEPLTGVDPRTSQKISQILTELDSGWLIVTHQYDEQLFHNADSIIILDNGEVQATGDYSDVTINDWLHRLNLLTY</sequence>
<protein>
    <submittedName>
        <fullName evidence="10">ABC transporter transmembrane domain-containing protein</fullName>
    </submittedName>
</protein>
<dbReference type="PANTHER" id="PTHR43394">
    <property type="entry name" value="ATP-DEPENDENT PERMEASE MDL1, MITOCHONDRIAL"/>
    <property type="match status" value="1"/>
</dbReference>
<feature type="transmembrane region" description="Helical" evidence="7">
    <location>
        <begin position="245"/>
        <end position="263"/>
    </location>
</feature>
<evidence type="ECO:0000256" key="5">
    <source>
        <dbReference type="ARBA" id="ARBA00022989"/>
    </source>
</evidence>
<feature type="transmembrane region" description="Helical" evidence="7">
    <location>
        <begin position="50"/>
        <end position="70"/>
    </location>
</feature>
<dbReference type="InterPro" id="IPR003439">
    <property type="entry name" value="ABC_transporter-like_ATP-bd"/>
</dbReference>
<dbReference type="InterPro" id="IPR017871">
    <property type="entry name" value="ABC_transporter-like_CS"/>
</dbReference>
<organism evidence="10 11">
    <name type="scientific">Companilactobacillus huachuanensis</name>
    <dbReference type="NCBI Taxonomy" id="2559914"/>
    <lineage>
        <taxon>Bacteria</taxon>
        <taxon>Bacillati</taxon>
        <taxon>Bacillota</taxon>
        <taxon>Bacilli</taxon>
        <taxon>Lactobacillales</taxon>
        <taxon>Lactobacillaceae</taxon>
        <taxon>Companilactobacillus</taxon>
    </lineage>
</organism>
<dbReference type="InterPro" id="IPR036640">
    <property type="entry name" value="ABC1_TM_sf"/>
</dbReference>
<evidence type="ECO:0000259" key="8">
    <source>
        <dbReference type="PROSITE" id="PS50893"/>
    </source>
</evidence>
<evidence type="ECO:0000256" key="4">
    <source>
        <dbReference type="ARBA" id="ARBA00022840"/>
    </source>
</evidence>
<dbReference type="RefSeq" id="WP_137610969.1">
    <property type="nucleotide sequence ID" value="NZ_BJDF01000005.1"/>
</dbReference>
<dbReference type="InterPro" id="IPR003593">
    <property type="entry name" value="AAA+_ATPase"/>
</dbReference>
<dbReference type="SUPFAM" id="SSF52540">
    <property type="entry name" value="P-loop containing nucleoside triphosphate hydrolases"/>
    <property type="match status" value="1"/>
</dbReference>
<gene>
    <name evidence="10" type="ORF">ACFQAV_03845</name>
</gene>
<keyword evidence="4" id="KW-0067">ATP-binding</keyword>
<dbReference type="Proteomes" id="UP001596288">
    <property type="component" value="Unassembled WGS sequence"/>
</dbReference>
<comment type="subcellular location">
    <subcellularLocation>
        <location evidence="1">Cell membrane</location>
        <topology evidence="1">Multi-pass membrane protein</topology>
    </subcellularLocation>
</comment>
<name>A0ABW1RMT4_9LACO</name>
<comment type="caution">
    <text evidence="10">The sequence shown here is derived from an EMBL/GenBank/DDBJ whole genome shotgun (WGS) entry which is preliminary data.</text>
</comment>
<keyword evidence="2 7" id="KW-0812">Transmembrane</keyword>
<dbReference type="Gene3D" id="1.20.1560.10">
    <property type="entry name" value="ABC transporter type 1, transmembrane domain"/>
    <property type="match status" value="1"/>
</dbReference>
<feature type="transmembrane region" description="Helical" evidence="7">
    <location>
        <begin position="154"/>
        <end position="172"/>
    </location>
</feature>
<dbReference type="PANTHER" id="PTHR43394:SF1">
    <property type="entry name" value="ATP-BINDING CASSETTE SUB-FAMILY B MEMBER 10, MITOCHONDRIAL"/>
    <property type="match status" value="1"/>
</dbReference>
<evidence type="ECO:0000313" key="10">
    <source>
        <dbReference type="EMBL" id="MFC6175953.1"/>
    </source>
</evidence>
<keyword evidence="6 7" id="KW-0472">Membrane</keyword>
<proteinExistence type="predicted"/>
<dbReference type="Pfam" id="PF00664">
    <property type="entry name" value="ABC_membrane"/>
    <property type="match status" value="1"/>
</dbReference>
<dbReference type="InterPro" id="IPR027417">
    <property type="entry name" value="P-loop_NTPase"/>
</dbReference>
<dbReference type="PROSITE" id="PS50929">
    <property type="entry name" value="ABC_TM1F"/>
    <property type="match status" value="1"/>
</dbReference>
<dbReference type="SUPFAM" id="SSF90123">
    <property type="entry name" value="ABC transporter transmembrane region"/>
    <property type="match status" value="1"/>
</dbReference>